<dbReference type="InterPro" id="IPR018968">
    <property type="entry name" value="Phasin"/>
</dbReference>
<protein>
    <submittedName>
        <fullName evidence="3">Phasin</fullName>
    </submittedName>
</protein>
<gene>
    <name evidence="3" type="ORF">ABB55_05795</name>
</gene>
<comment type="caution">
    <text evidence="3">The sequence shown here is derived from an EMBL/GenBank/DDBJ whole genome shotgun (WGS) entry which is preliminary data.</text>
</comment>
<dbReference type="Proteomes" id="UP000048984">
    <property type="component" value="Unassembled WGS sequence"/>
</dbReference>
<sequence length="129" mass="14232">MAQDKQKPFEVPEQLRSLTQDSVDQARKAFDDYVAATRAAVSKLEATSSDAQTGALDLNRKILELAEENVSCAFTHAQRLVGARDLQEIMTLQSEFLKRQMANLGEQARVLSDAGARTASEFAGRTTER</sequence>
<reference evidence="3 4" key="1">
    <citation type="submission" date="2015-09" db="EMBL/GenBank/DDBJ databases">
        <authorList>
            <consortium name="Swine Surveillance"/>
        </authorList>
    </citation>
    <scope>NUCLEOTIDE SEQUENCE [LARGE SCALE GENOMIC DNA]</scope>
    <source>
        <strain evidence="3 4">16</strain>
    </source>
</reference>
<organism evidence="3 4">
    <name type="scientific">Prosthecodimorpha hirschii</name>
    <dbReference type="NCBI Taxonomy" id="665126"/>
    <lineage>
        <taxon>Bacteria</taxon>
        <taxon>Pseudomonadati</taxon>
        <taxon>Pseudomonadota</taxon>
        <taxon>Alphaproteobacteria</taxon>
        <taxon>Hyphomicrobiales</taxon>
        <taxon>Ancalomicrobiaceae</taxon>
        <taxon>Prosthecodimorpha</taxon>
    </lineage>
</organism>
<evidence type="ECO:0000259" key="2">
    <source>
        <dbReference type="Pfam" id="PF09361"/>
    </source>
</evidence>
<accession>A0A0N8GEK8</accession>
<feature type="domain" description="Phasin" evidence="2">
    <location>
        <begin position="35"/>
        <end position="123"/>
    </location>
</feature>
<dbReference type="Pfam" id="PF09361">
    <property type="entry name" value="Phasin_2"/>
    <property type="match status" value="1"/>
</dbReference>
<dbReference type="EMBL" id="LJYW01000001">
    <property type="protein sequence ID" value="KPL51801.1"/>
    <property type="molecule type" value="Genomic_DNA"/>
</dbReference>
<dbReference type="RefSeq" id="WP_054357964.1">
    <property type="nucleotide sequence ID" value="NZ_LJYW01000001.1"/>
</dbReference>
<feature type="compositionally biased region" description="Basic and acidic residues" evidence="1">
    <location>
        <begin position="1"/>
        <end position="10"/>
    </location>
</feature>
<keyword evidence="4" id="KW-1185">Reference proteome</keyword>
<proteinExistence type="predicted"/>
<reference evidence="3 4" key="2">
    <citation type="submission" date="2015-10" db="EMBL/GenBank/DDBJ databases">
        <title>Draft Genome Sequence of Prosthecomicrobium hirschii ATCC 27832.</title>
        <authorList>
            <person name="Daniel J."/>
            <person name="Givan S.A."/>
            <person name="Brun Y.V."/>
            <person name="Brown P.J."/>
        </authorList>
    </citation>
    <scope>NUCLEOTIDE SEQUENCE [LARGE SCALE GENOMIC DNA]</scope>
    <source>
        <strain evidence="3 4">16</strain>
    </source>
</reference>
<evidence type="ECO:0000313" key="4">
    <source>
        <dbReference type="Proteomes" id="UP000048984"/>
    </source>
</evidence>
<dbReference type="STRING" id="665126.ABB55_05795"/>
<dbReference type="AlphaFoldDB" id="A0A0N8GEK8"/>
<evidence type="ECO:0000256" key="1">
    <source>
        <dbReference type="SAM" id="MobiDB-lite"/>
    </source>
</evidence>
<evidence type="ECO:0000313" key="3">
    <source>
        <dbReference type="EMBL" id="KPL51801.1"/>
    </source>
</evidence>
<name>A0A0N8GEK8_9HYPH</name>
<feature type="region of interest" description="Disordered" evidence="1">
    <location>
        <begin position="1"/>
        <end position="20"/>
    </location>
</feature>